<evidence type="ECO:0000313" key="4">
    <source>
        <dbReference type="Proteomes" id="UP000030451"/>
    </source>
</evidence>
<dbReference type="OrthoDB" id="9768937at2"/>
<proteinExistence type="predicted"/>
<dbReference type="RefSeq" id="WP_038186978.1">
    <property type="nucleotide sequence ID" value="NZ_JRWP01000002.1"/>
</dbReference>
<dbReference type="SUPFAM" id="SSF53756">
    <property type="entry name" value="UDP-Glycosyltransferase/glycogen phosphorylase"/>
    <property type="match status" value="1"/>
</dbReference>
<dbReference type="STRING" id="379097.SE23_10620"/>
<dbReference type="GO" id="GO:0016757">
    <property type="term" value="F:glycosyltransferase activity"/>
    <property type="evidence" value="ECO:0007669"/>
    <property type="project" value="InterPro"/>
</dbReference>
<dbReference type="InterPro" id="IPR050194">
    <property type="entry name" value="Glycosyltransferase_grp1"/>
</dbReference>
<sequence length="339" mass="37872">MSNNTPTSVWLVIDSLTFGGIESHVIELAKGLNHFGVDVKVWLVRTYQRPSPLYDKLVALDIPCDYLANQKGEAFENLLKLVKRHRPNALHAHGYKASLLCKLTKLFTGIRQISTYHAGETPTGWVKLYDLLDRYSAMISSTSIAVSAPISDKLPVAAKRFNNFIDTGAVTPSSGKQTAFVGRLSHEKAADRFVRLAQSLPQCQFDIYGTGPDESKLQQIAPPNLTFHGHQTNMNAVWEQIDVLIICSRFEGLPMTALEAMARGIIVMAVNVGSLDTLLNHQQNGYLFDDFDQLSEFYRQWIELPFPDSESIRQNAKQTVQDAFSQQAVIPQLLDAYQS</sequence>
<dbReference type="CDD" id="cd03801">
    <property type="entry name" value="GT4_PimA-like"/>
    <property type="match status" value="1"/>
</dbReference>
<protein>
    <submittedName>
        <fullName evidence="3">Glycosyl transferase</fullName>
    </submittedName>
</protein>
<reference evidence="3 4" key="1">
    <citation type="submission" date="2014-10" db="EMBL/GenBank/DDBJ databases">
        <title>Genome sequencing of Vibrio sinaloensis T08.</title>
        <authorList>
            <person name="Chan K.-G."/>
            <person name="Mohamad N.I."/>
        </authorList>
    </citation>
    <scope>NUCLEOTIDE SEQUENCE [LARGE SCALE GENOMIC DNA]</scope>
    <source>
        <strain evidence="3 4">T08</strain>
    </source>
</reference>
<comment type="caution">
    <text evidence="3">The sequence shown here is derived from an EMBL/GenBank/DDBJ whole genome shotgun (WGS) entry which is preliminary data.</text>
</comment>
<dbReference type="Pfam" id="PF00534">
    <property type="entry name" value="Glycos_transf_1"/>
    <property type="match status" value="1"/>
</dbReference>
<dbReference type="Gene3D" id="3.40.50.2000">
    <property type="entry name" value="Glycogen Phosphorylase B"/>
    <property type="match status" value="2"/>
</dbReference>
<dbReference type="PANTHER" id="PTHR45947:SF3">
    <property type="entry name" value="SULFOQUINOVOSYL TRANSFERASE SQD2"/>
    <property type="match status" value="1"/>
</dbReference>
<name>A0A0A5JRR2_PHOS4</name>
<dbReference type="Pfam" id="PF13439">
    <property type="entry name" value="Glyco_transf_4"/>
    <property type="match status" value="1"/>
</dbReference>
<dbReference type="EMBL" id="JRWP01000002">
    <property type="protein sequence ID" value="KGY10648.1"/>
    <property type="molecule type" value="Genomic_DNA"/>
</dbReference>
<dbReference type="InterPro" id="IPR001296">
    <property type="entry name" value="Glyco_trans_1"/>
</dbReference>
<dbReference type="Proteomes" id="UP000030451">
    <property type="component" value="Unassembled WGS sequence"/>
</dbReference>
<dbReference type="PANTHER" id="PTHR45947">
    <property type="entry name" value="SULFOQUINOVOSYL TRANSFERASE SQD2"/>
    <property type="match status" value="1"/>
</dbReference>
<accession>A0A0A5JRR2</accession>
<feature type="domain" description="Glycosyl transferase family 1" evidence="1">
    <location>
        <begin position="174"/>
        <end position="318"/>
    </location>
</feature>
<dbReference type="AlphaFoldDB" id="A0A0A5JRR2"/>
<organism evidence="3 4">
    <name type="scientific">Photobacterium sp. (strain ATCC 43367)</name>
    <dbReference type="NCBI Taxonomy" id="379097"/>
    <lineage>
        <taxon>Bacteria</taxon>
        <taxon>Pseudomonadati</taxon>
        <taxon>Pseudomonadota</taxon>
        <taxon>Gammaproteobacteria</taxon>
        <taxon>Vibrionales</taxon>
        <taxon>Vibrionaceae</taxon>
        <taxon>Vibrio</taxon>
        <taxon>Vibrio oreintalis group</taxon>
    </lineage>
</organism>
<dbReference type="InterPro" id="IPR028098">
    <property type="entry name" value="Glyco_trans_4-like_N"/>
</dbReference>
<evidence type="ECO:0000313" key="3">
    <source>
        <dbReference type="EMBL" id="KGY10648.1"/>
    </source>
</evidence>
<evidence type="ECO:0000259" key="2">
    <source>
        <dbReference type="Pfam" id="PF13439"/>
    </source>
</evidence>
<evidence type="ECO:0000259" key="1">
    <source>
        <dbReference type="Pfam" id="PF00534"/>
    </source>
</evidence>
<feature type="domain" description="Glycosyltransferase subfamily 4-like N-terminal" evidence="2">
    <location>
        <begin position="18"/>
        <end position="151"/>
    </location>
</feature>
<keyword evidence="3" id="KW-0808">Transferase</keyword>
<gene>
    <name evidence="3" type="ORF">NM06_00895</name>
</gene>